<organism evidence="1 2">
    <name type="scientific">Niabella ginsengisoli</name>
    <dbReference type="NCBI Taxonomy" id="522298"/>
    <lineage>
        <taxon>Bacteria</taxon>
        <taxon>Pseudomonadati</taxon>
        <taxon>Bacteroidota</taxon>
        <taxon>Chitinophagia</taxon>
        <taxon>Chitinophagales</taxon>
        <taxon>Chitinophagaceae</taxon>
        <taxon>Niabella</taxon>
    </lineage>
</organism>
<keyword evidence="2" id="KW-1185">Reference proteome</keyword>
<evidence type="ECO:0000313" key="1">
    <source>
        <dbReference type="EMBL" id="MCH5600746.1"/>
    </source>
</evidence>
<dbReference type="RefSeq" id="WP_240833135.1">
    <property type="nucleotide sequence ID" value="NZ_JAKWBL010000004.1"/>
</dbReference>
<comment type="caution">
    <text evidence="1">The sequence shown here is derived from an EMBL/GenBank/DDBJ whole genome shotgun (WGS) entry which is preliminary data.</text>
</comment>
<evidence type="ECO:0000313" key="2">
    <source>
        <dbReference type="Proteomes" id="UP001202248"/>
    </source>
</evidence>
<gene>
    <name evidence="1" type="ORF">MKP09_23930</name>
</gene>
<accession>A0ABS9SR62</accession>
<protein>
    <submittedName>
        <fullName evidence="1">Uncharacterized protein</fullName>
    </submittedName>
</protein>
<proteinExistence type="predicted"/>
<name>A0ABS9SR62_9BACT</name>
<sequence>MKSWKLPNEGGHDLSSIAENEMLVSTHHNVFVFNIKTGVFRVFDMLADKENIKSANYNKKTKTLVYTQAEESWWTHHIYQKNPDKTIEIPDVKLYKVRVLSK</sequence>
<dbReference type="EMBL" id="JAKWBL010000004">
    <property type="protein sequence ID" value="MCH5600746.1"/>
    <property type="molecule type" value="Genomic_DNA"/>
</dbReference>
<dbReference type="Proteomes" id="UP001202248">
    <property type="component" value="Unassembled WGS sequence"/>
</dbReference>
<reference evidence="1 2" key="1">
    <citation type="submission" date="2022-02" db="EMBL/GenBank/DDBJ databases">
        <authorList>
            <person name="Min J."/>
        </authorList>
    </citation>
    <scope>NUCLEOTIDE SEQUENCE [LARGE SCALE GENOMIC DNA]</scope>
    <source>
        <strain evidence="1 2">GR10-1</strain>
    </source>
</reference>